<feature type="domain" description="Fibronectin type-III" evidence="3">
    <location>
        <begin position="775"/>
        <end position="875"/>
    </location>
</feature>
<sequence length="1414" mass="151072">MKLKQIAERLNCISVKKRAKKWLAVILAALMMNPVTSYGVAVHAQEVETITDFEELSGEIATQQLLVGAKESDIDLPDTLSVILRVYSTDTAENDAEESQENDNGEVPLAANTTGSAIHIDFNSQERTLMDITWQINEDRSNADTFDSANAGAVFYYEPVLPEGYTLLDSVNLPQIQVQIKDSGKWVFSQSTIIDGVGITVKAEKDVFPEWAVLHAKKITDAEDKKKIEDAVTREVHEQDATKKVTEMISFDITITDEDGNEIQPDTSKGEVRVSFAQMPMVTEDTMPTQELKVFHMDDSLSEAKGMDTSVDQKTGTLEVPAEHFTVFTTMLLTETGVTELAGNGTIGTPYQIKSAEDLVFLASQVNAKAYSSTVYFRLETDIDLSEISDWTPIGNSDDAPFKSKFDGNGKTISNLKVTNTAISNVGLFGVIASGAEVKKIGLKNVQIDAGVTRYNIGGIAGSVKGAISECYVTGIINANFTTSVGGVAGGMSQGNLSNCYAAVDLKGGMMSQGGVVGEVSGGSVKNCYSTGSIQGYGQIGGVAGTISANGTVTNCFATGEIKATNSKTGGAVGYITDTFSVNDLVALNISVSGPEDIGRVAGFVQNAQVQGEVAFEGMLITPKGSSRKDGTSINTVAIQAENYFSTLFSNDSAWFFDTQKLPVLKNVSEEQISALPVHLISLAPSAPQNLKTSVGNREIILQWDIPTGNADGITGYEVSSDNGGSWINVGSNLTYTFIGLENGLSYTLVVRAVRGDEKGAKATIEDISGRKPGGPKTLAITTFRDDDDKKRITLTWAAPDFSGDSTITEYMVCIGSMGVFVSAGNHTSYTFTETDVNFDVISWGDQQMFQVNARNRSGDGEVVSGSFDLATVPAKPQNFTATPDKNGNVLLKWSEPLDTGGSSITEYQVSKDGGSSWTAVSNGLTHTFSNLTNGTSYDFEVQARNSKGWSTSASKMITLVGNIEFTDSNTSLIVERKSNEACTFTATGSVAITYSLEGTIPAGVAINPDTGELAIDGNIAPAGTYSLSIKATDHMGIFATKTFYLTVKKITVSNSDVIWPSAAGITYGQHLSDSELIGGSKSGTWAWKDSSIMPTVANSGYDVVFTPNDVDNYNWSGVILTQKINLTVNQATPEAVTWPTSASITYGQHLSDSKLIGGSKTGTWAWQDSSIMPTVANSGYDVVFTPNDTDSYDWSGVTLTQKVNLTVNQATPEAVTWPTSASITYGQRLSDSKLIGGSKTGTWAWQDGSIMPTVANSGYDVVFTPNDVDNYDWSGVALTQKINLTVKQATPETVTWPTSASITYGQRLSDSELIGGSKSGTWAWTDSSIMPTVANSGYDVVFTPNDVDNYDWSGVALTQKVNLTVNQATPEVLTWPTSASITYGQHLSDSELIGGSKTGTWAWQDSSIMPTVV</sequence>
<dbReference type="InterPro" id="IPR050964">
    <property type="entry name" value="Striated_Muscle_Regulatory"/>
</dbReference>
<evidence type="ECO:0000313" key="4">
    <source>
        <dbReference type="EMBL" id="MBF4692227.1"/>
    </source>
</evidence>
<feature type="domain" description="Fibronectin type-III" evidence="3">
    <location>
        <begin position="876"/>
        <end position="962"/>
    </location>
</feature>
<dbReference type="Pfam" id="PF07581">
    <property type="entry name" value="Glug"/>
    <property type="match status" value="1"/>
</dbReference>
<dbReference type="RefSeq" id="WP_194700467.1">
    <property type="nucleotide sequence ID" value="NZ_JADKNH010000002.1"/>
</dbReference>
<dbReference type="EMBL" id="JADKNH010000002">
    <property type="protein sequence ID" value="MBF4692227.1"/>
    <property type="molecule type" value="Genomic_DNA"/>
</dbReference>
<dbReference type="CDD" id="cd00063">
    <property type="entry name" value="FN3"/>
    <property type="match status" value="2"/>
</dbReference>
<protein>
    <submittedName>
        <fullName evidence="4">Fibronectin type III domain-containing protein</fullName>
    </submittedName>
</protein>
<dbReference type="Pfam" id="PF05345">
    <property type="entry name" value="He_PIG"/>
    <property type="match status" value="1"/>
</dbReference>
<feature type="domain" description="Fibronectin type-III" evidence="3">
    <location>
        <begin position="684"/>
        <end position="774"/>
    </location>
</feature>
<dbReference type="Gene3D" id="2.60.40.10">
    <property type="entry name" value="Immunoglobulins"/>
    <property type="match status" value="4"/>
</dbReference>
<feature type="chain" id="PRO_5046423782" evidence="2">
    <location>
        <begin position="38"/>
        <end position="1414"/>
    </location>
</feature>
<organism evidence="4 5">
    <name type="scientific">Fusibacter ferrireducens</name>
    <dbReference type="NCBI Taxonomy" id="2785058"/>
    <lineage>
        <taxon>Bacteria</taxon>
        <taxon>Bacillati</taxon>
        <taxon>Bacillota</taxon>
        <taxon>Clostridia</taxon>
        <taxon>Eubacteriales</taxon>
        <taxon>Eubacteriales Family XII. Incertae Sedis</taxon>
        <taxon>Fusibacter</taxon>
    </lineage>
</organism>
<dbReference type="SMART" id="SM00060">
    <property type="entry name" value="FN3"/>
    <property type="match status" value="3"/>
</dbReference>
<comment type="caution">
    <text evidence="4">The sequence shown here is derived from an EMBL/GenBank/DDBJ whole genome shotgun (WGS) entry which is preliminary data.</text>
</comment>
<keyword evidence="5" id="KW-1185">Reference proteome</keyword>
<keyword evidence="2" id="KW-0732">Signal</keyword>
<dbReference type="InterPro" id="IPR011493">
    <property type="entry name" value="GLUG"/>
</dbReference>
<evidence type="ECO:0000256" key="1">
    <source>
        <dbReference type="ARBA" id="ARBA00022737"/>
    </source>
</evidence>
<proteinExistence type="predicted"/>
<dbReference type="InterPro" id="IPR013783">
    <property type="entry name" value="Ig-like_fold"/>
</dbReference>
<accession>A0ABR9ZP31</accession>
<dbReference type="PANTHER" id="PTHR13817:SF166">
    <property type="entry name" value="NEURONAL IGCAM-RELATED"/>
    <property type="match status" value="1"/>
</dbReference>
<reference evidence="4 5" key="1">
    <citation type="submission" date="2020-11" db="EMBL/GenBank/DDBJ databases">
        <title>Fusibacter basophilias sp. nov.</title>
        <authorList>
            <person name="Qiu D."/>
        </authorList>
    </citation>
    <scope>NUCLEOTIDE SEQUENCE [LARGE SCALE GENOMIC DNA]</scope>
    <source>
        <strain evidence="4 5">Q10-2</strain>
    </source>
</reference>
<dbReference type="InterPro" id="IPR036116">
    <property type="entry name" value="FN3_sf"/>
</dbReference>
<name>A0ABR9ZP31_9FIRM</name>
<dbReference type="PANTHER" id="PTHR13817">
    <property type="entry name" value="TITIN"/>
    <property type="match status" value="1"/>
</dbReference>
<gene>
    <name evidence="4" type="ORF">ISU02_03830</name>
</gene>
<evidence type="ECO:0000259" key="3">
    <source>
        <dbReference type="PROSITE" id="PS50853"/>
    </source>
</evidence>
<dbReference type="SUPFAM" id="SSF49265">
    <property type="entry name" value="Fibronectin type III"/>
    <property type="match status" value="2"/>
</dbReference>
<dbReference type="PROSITE" id="PS50853">
    <property type="entry name" value="FN3"/>
    <property type="match status" value="3"/>
</dbReference>
<keyword evidence="1" id="KW-0677">Repeat</keyword>
<dbReference type="InterPro" id="IPR003961">
    <property type="entry name" value="FN3_dom"/>
</dbReference>
<dbReference type="Proteomes" id="UP000614200">
    <property type="component" value="Unassembled WGS sequence"/>
</dbReference>
<evidence type="ECO:0000256" key="2">
    <source>
        <dbReference type="SAM" id="SignalP"/>
    </source>
</evidence>
<dbReference type="Gene3D" id="2.160.20.110">
    <property type="match status" value="1"/>
</dbReference>
<feature type="non-terminal residue" evidence="4">
    <location>
        <position position="1414"/>
    </location>
</feature>
<dbReference type="Pfam" id="PF00041">
    <property type="entry name" value="fn3"/>
    <property type="match status" value="2"/>
</dbReference>
<feature type="signal peptide" evidence="2">
    <location>
        <begin position="1"/>
        <end position="37"/>
    </location>
</feature>
<evidence type="ECO:0000313" key="5">
    <source>
        <dbReference type="Proteomes" id="UP000614200"/>
    </source>
</evidence>